<sequence>MWELPAERRSAEASWDYRGRWELWFPVAVDEKRITEQQRSAEASRDYRGRREFVEQFSRSRRNCPTGRFSFKARGSKLWNCSKLLRSVGL</sequence>
<protein>
    <submittedName>
        <fullName evidence="1">Uncharacterized protein</fullName>
    </submittedName>
</protein>
<proteinExistence type="predicted"/>
<name>A0AAV7TBA5_PLEWA</name>
<organism evidence="1 2">
    <name type="scientific">Pleurodeles waltl</name>
    <name type="common">Iberian ribbed newt</name>
    <dbReference type="NCBI Taxonomy" id="8319"/>
    <lineage>
        <taxon>Eukaryota</taxon>
        <taxon>Metazoa</taxon>
        <taxon>Chordata</taxon>
        <taxon>Craniata</taxon>
        <taxon>Vertebrata</taxon>
        <taxon>Euteleostomi</taxon>
        <taxon>Amphibia</taxon>
        <taxon>Batrachia</taxon>
        <taxon>Caudata</taxon>
        <taxon>Salamandroidea</taxon>
        <taxon>Salamandridae</taxon>
        <taxon>Pleurodelinae</taxon>
        <taxon>Pleurodeles</taxon>
    </lineage>
</organism>
<gene>
    <name evidence="1" type="ORF">NDU88_005111</name>
</gene>
<keyword evidence="2" id="KW-1185">Reference proteome</keyword>
<evidence type="ECO:0000313" key="2">
    <source>
        <dbReference type="Proteomes" id="UP001066276"/>
    </source>
</evidence>
<evidence type="ECO:0000313" key="1">
    <source>
        <dbReference type="EMBL" id="KAJ1173274.1"/>
    </source>
</evidence>
<dbReference type="EMBL" id="JANPWB010000007">
    <property type="protein sequence ID" value="KAJ1173274.1"/>
    <property type="molecule type" value="Genomic_DNA"/>
</dbReference>
<dbReference type="AlphaFoldDB" id="A0AAV7TBA5"/>
<comment type="caution">
    <text evidence="1">The sequence shown here is derived from an EMBL/GenBank/DDBJ whole genome shotgun (WGS) entry which is preliminary data.</text>
</comment>
<accession>A0AAV7TBA5</accession>
<reference evidence="1" key="1">
    <citation type="journal article" date="2022" name="bioRxiv">
        <title>Sequencing and chromosome-scale assembly of the giantPleurodeles waltlgenome.</title>
        <authorList>
            <person name="Brown T."/>
            <person name="Elewa A."/>
            <person name="Iarovenko S."/>
            <person name="Subramanian E."/>
            <person name="Araus A.J."/>
            <person name="Petzold A."/>
            <person name="Susuki M."/>
            <person name="Suzuki K.-i.T."/>
            <person name="Hayashi T."/>
            <person name="Toyoda A."/>
            <person name="Oliveira C."/>
            <person name="Osipova E."/>
            <person name="Leigh N.D."/>
            <person name="Simon A."/>
            <person name="Yun M.H."/>
        </authorList>
    </citation>
    <scope>NUCLEOTIDE SEQUENCE</scope>
    <source>
        <strain evidence="1">20211129_DDA</strain>
        <tissue evidence="1">Liver</tissue>
    </source>
</reference>
<dbReference type="Proteomes" id="UP001066276">
    <property type="component" value="Chromosome 4_1"/>
</dbReference>